<dbReference type="InterPro" id="IPR010982">
    <property type="entry name" value="Lambda_DNA-bd_dom_sf"/>
</dbReference>
<gene>
    <name evidence="3" type="ORF">SAMN02745134_00291</name>
</gene>
<dbReference type="InterPro" id="IPR001387">
    <property type="entry name" value="Cro/C1-type_HTH"/>
</dbReference>
<dbReference type="Gene3D" id="1.10.260.40">
    <property type="entry name" value="lambda repressor-like DNA-binding domains"/>
    <property type="match status" value="1"/>
</dbReference>
<dbReference type="STRING" id="1121291.SAMN02745134_00291"/>
<evidence type="ECO:0000313" key="4">
    <source>
        <dbReference type="Proteomes" id="UP000192468"/>
    </source>
</evidence>
<dbReference type="Proteomes" id="UP000192468">
    <property type="component" value="Unassembled WGS sequence"/>
</dbReference>
<keyword evidence="4" id="KW-1185">Reference proteome</keyword>
<sequence length="140" mass="15649">MKISKKLRAFRTEQKLTLKELSEKSGISLSFISDIENDRRTPSIEKLKTLASALGVPASEFLEESNPNNKINNPDFNKEKNAVSKITDIKEAMEIILSQPGLMLNGKLLSDESKIALANAIKMGLAYAEQQQEKEKLKDK</sequence>
<dbReference type="PANTHER" id="PTHR46797">
    <property type="entry name" value="HTH-TYPE TRANSCRIPTIONAL REGULATOR"/>
    <property type="match status" value="1"/>
</dbReference>
<dbReference type="Pfam" id="PF01381">
    <property type="entry name" value="HTH_3"/>
    <property type="match status" value="1"/>
</dbReference>
<reference evidence="3 4" key="1">
    <citation type="submission" date="2017-04" db="EMBL/GenBank/DDBJ databases">
        <authorList>
            <person name="Afonso C.L."/>
            <person name="Miller P.J."/>
            <person name="Scott M.A."/>
            <person name="Spackman E."/>
            <person name="Goraichik I."/>
            <person name="Dimitrov K.M."/>
            <person name="Suarez D.L."/>
            <person name="Swayne D.E."/>
        </authorList>
    </citation>
    <scope>NUCLEOTIDE SEQUENCE [LARGE SCALE GENOMIC DNA]</scope>
    <source>
        <strain evidence="3 4">DSM 12555</strain>
    </source>
</reference>
<evidence type="ECO:0000313" key="3">
    <source>
        <dbReference type="EMBL" id="SMC17312.1"/>
    </source>
</evidence>
<dbReference type="PROSITE" id="PS50943">
    <property type="entry name" value="HTH_CROC1"/>
    <property type="match status" value="1"/>
</dbReference>
<dbReference type="SMART" id="SM00530">
    <property type="entry name" value="HTH_XRE"/>
    <property type="match status" value="1"/>
</dbReference>
<name>A0A1W1X007_9CLOT</name>
<organism evidence="3 4">
    <name type="scientific">Clostridium acidisoli DSM 12555</name>
    <dbReference type="NCBI Taxonomy" id="1121291"/>
    <lineage>
        <taxon>Bacteria</taxon>
        <taxon>Bacillati</taxon>
        <taxon>Bacillota</taxon>
        <taxon>Clostridia</taxon>
        <taxon>Eubacteriales</taxon>
        <taxon>Clostridiaceae</taxon>
        <taxon>Clostridium</taxon>
    </lineage>
</organism>
<evidence type="ECO:0000259" key="2">
    <source>
        <dbReference type="PROSITE" id="PS50943"/>
    </source>
</evidence>
<dbReference type="EMBL" id="FWXH01000002">
    <property type="protein sequence ID" value="SMC17312.1"/>
    <property type="molecule type" value="Genomic_DNA"/>
</dbReference>
<protein>
    <submittedName>
        <fullName evidence="3">Helix-turn-helix domain-containing protein</fullName>
    </submittedName>
</protein>
<accession>A0A1W1X007</accession>
<feature type="domain" description="HTH cro/C1-type" evidence="2">
    <location>
        <begin position="7"/>
        <end position="61"/>
    </location>
</feature>
<proteinExistence type="predicted"/>
<keyword evidence="1" id="KW-0238">DNA-binding</keyword>
<dbReference type="GO" id="GO:0003677">
    <property type="term" value="F:DNA binding"/>
    <property type="evidence" value="ECO:0007669"/>
    <property type="project" value="UniProtKB-KW"/>
</dbReference>
<dbReference type="InterPro" id="IPR050807">
    <property type="entry name" value="TransReg_Diox_bact_type"/>
</dbReference>
<evidence type="ECO:0000256" key="1">
    <source>
        <dbReference type="ARBA" id="ARBA00023125"/>
    </source>
</evidence>
<dbReference type="GO" id="GO:0005829">
    <property type="term" value="C:cytosol"/>
    <property type="evidence" value="ECO:0007669"/>
    <property type="project" value="TreeGrafter"/>
</dbReference>
<dbReference type="AlphaFoldDB" id="A0A1W1X007"/>
<dbReference type="GO" id="GO:0003700">
    <property type="term" value="F:DNA-binding transcription factor activity"/>
    <property type="evidence" value="ECO:0007669"/>
    <property type="project" value="TreeGrafter"/>
</dbReference>
<dbReference type="RefSeq" id="WP_084113490.1">
    <property type="nucleotide sequence ID" value="NZ_FWXH01000002.1"/>
</dbReference>
<dbReference type="CDD" id="cd00093">
    <property type="entry name" value="HTH_XRE"/>
    <property type="match status" value="1"/>
</dbReference>
<dbReference type="SUPFAM" id="SSF47413">
    <property type="entry name" value="lambda repressor-like DNA-binding domains"/>
    <property type="match status" value="1"/>
</dbReference>
<dbReference type="PANTHER" id="PTHR46797:SF1">
    <property type="entry name" value="METHYLPHOSPHONATE SYNTHASE"/>
    <property type="match status" value="1"/>
</dbReference>
<dbReference type="OrthoDB" id="1786948at2"/>